<protein>
    <submittedName>
        <fullName evidence="1">Uncharacterized protein</fullName>
    </submittedName>
</protein>
<name>A0A284VQT1_9EURY</name>
<dbReference type="EMBL" id="FZMP01000185">
    <property type="protein sequence ID" value="SNQ61553.1"/>
    <property type="molecule type" value="Genomic_DNA"/>
</dbReference>
<dbReference type="AlphaFoldDB" id="A0A284VQT1"/>
<accession>A0A284VQT1</accession>
<dbReference type="RefSeq" id="WP_096206225.1">
    <property type="nucleotide sequence ID" value="NZ_FZMP01000185.1"/>
</dbReference>
<evidence type="ECO:0000313" key="2">
    <source>
        <dbReference type="Proteomes" id="UP000218615"/>
    </source>
</evidence>
<dbReference type="OrthoDB" id="145834at2157"/>
<evidence type="ECO:0000313" key="1">
    <source>
        <dbReference type="EMBL" id="SNQ61553.1"/>
    </source>
</evidence>
<dbReference type="STRING" id="1392998.ANME2D_01106"/>
<organism evidence="1 2">
    <name type="scientific">Candidatus Methanoperedens nitratireducens</name>
    <dbReference type="NCBI Taxonomy" id="1392998"/>
    <lineage>
        <taxon>Archaea</taxon>
        <taxon>Methanobacteriati</taxon>
        <taxon>Methanobacteriota</taxon>
        <taxon>Stenosarchaea group</taxon>
        <taxon>Methanomicrobia</taxon>
        <taxon>Methanosarcinales</taxon>
        <taxon>ANME-2 cluster</taxon>
        <taxon>Candidatus Methanoperedentaceae</taxon>
        <taxon>Candidatus Methanoperedens</taxon>
    </lineage>
</organism>
<reference evidence="2" key="1">
    <citation type="submission" date="2017-06" db="EMBL/GenBank/DDBJ databases">
        <authorList>
            <person name="Cremers G."/>
        </authorList>
    </citation>
    <scope>NUCLEOTIDE SEQUENCE [LARGE SCALE GENOMIC DNA]</scope>
</reference>
<gene>
    <name evidence="1" type="ORF">MNV_40021</name>
</gene>
<dbReference type="Proteomes" id="UP000218615">
    <property type="component" value="Unassembled WGS sequence"/>
</dbReference>
<proteinExistence type="predicted"/>
<keyword evidence="2" id="KW-1185">Reference proteome</keyword>
<sequence length="103" mass="11827">MADSEPKQVGDEFIEDDGTVVDEKEKALEGVYDLVLPPGVPYKVIMEAVEKYNLEVTTRKCALKTIDVESENLLVLRGELESVNNAHDYIYKKLSEKYNYKRR</sequence>